<dbReference type="AlphaFoldDB" id="A0A9Q1K110"/>
<accession>A0A9Q1K110</accession>
<name>A0A9Q1K110_9CARY</name>
<organism evidence="2 3">
    <name type="scientific">Carnegiea gigantea</name>
    <dbReference type="NCBI Taxonomy" id="171969"/>
    <lineage>
        <taxon>Eukaryota</taxon>
        <taxon>Viridiplantae</taxon>
        <taxon>Streptophyta</taxon>
        <taxon>Embryophyta</taxon>
        <taxon>Tracheophyta</taxon>
        <taxon>Spermatophyta</taxon>
        <taxon>Magnoliopsida</taxon>
        <taxon>eudicotyledons</taxon>
        <taxon>Gunneridae</taxon>
        <taxon>Pentapetalae</taxon>
        <taxon>Caryophyllales</taxon>
        <taxon>Cactineae</taxon>
        <taxon>Cactaceae</taxon>
        <taxon>Cactoideae</taxon>
        <taxon>Echinocereeae</taxon>
        <taxon>Carnegiea</taxon>
    </lineage>
</organism>
<dbReference type="Proteomes" id="UP001153076">
    <property type="component" value="Unassembled WGS sequence"/>
</dbReference>
<protein>
    <recommendedName>
        <fullName evidence="1">Reverse transcriptase zinc-binding domain-containing protein</fullName>
    </recommendedName>
</protein>
<dbReference type="OrthoDB" id="1422167at2759"/>
<sequence>MKFEEAGVCYLLKNQSDNYSPLISPNGFAPLPHNPKPFLFQAAWTSHELFDDFLKSHWTSNSPIYPLLTHLSTSLIKGSPRYSRKLVMEEGFHQRHGYRAKYCSGRCDIDMFTPRTDTSNAWKEILKCAKFLKEEAKTDIDEILKKIASIEVYGDEEHEDLLIWNNASNGFTIKLAPMITKSNLSEPHESIWKLIWTLKSPQRIKFFIWLAVHKRIMTNAHRARRQLSDNPLCNSCHNVEEDVLHILCDCQHARRVWLELVPKVKHNIFFTLLLRKWIHGNLEGSNRGKDWATIFAITLWWI</sequence>
<proteinExistence type="predicted"/>
<evidence type="ECO:0000259" key="1">
    <source>
        <dbReference type="Pfam" id="PF13966"/>
    </source>
</evidence>
<evidence type="ECO:0000313" key="2">
    <source>
        <dbReference type="EMBL" id="KAJ8434447.1"/>
    </source>
</evidence>
<dbReference type="Pfam" id="PF13966">
    <property type="entry name" value="zf-RVT"/>
    <property type="match status" value="1"/>
</dbReference>
<dbReference type="InterPro" id="IPR026960">
    <property type="entry name" value="RVT-Znf"/>
</dbReference>
<dbReference type="EMBL" id="JAKOGI010000478">
    <property type="protein sequence ID" value="KAJ8434447.1"/>
    <property type="molecule type" value="Genomic_DNA"/>
</dbReference>
<gene>
    <name evidence="2" type="ORF">Cgig2_025417</name>
</gene>
<keyword evidence="3" id="KW-1185">Reference proteome</keyword>
<comment type="caution">
    <text evidence="2">The sequence shown here is derived from an EMBL/GenBank/DDBJ whole genome shotgun (WGS) entry which is preliminary data.</text>
</comment>
<evidence type="ECO:0000313" key="3">
    <source>
        <dbReference type="Proteomes" id="UP001153076"/>
    </source>
</evidence>
<reference evidence="2" key="1">
    <citation type="submission" date="2022-04" db="EMBL/GenBank/DDBJ databases">
        <title>Carnegiea gigantea Genome sequencing and assembly v2.</title>
        <authorList>
            <person name="Copetti D."/>
            <person name="Sanderson M.J."/>
            <person name="Burquez A."/>
            <person name="Wojciechowski M.F."/>
        </authorList>
    </citation>
    <scope>NUCLEOTIDE SEQUENCE</scope>
    <source>
        <strain evidence="2">SGP5-SGP5p</strain>
        <tissue evidence="2">Aerial part</tissue>
    </source>
</reference>
<feature type="domain" description="Reverse transcriptase zinc-binding" evidence="1">
    <location>
        <begin position="186"/>
        <end position="257"/>
    </location>
</feature>